<dbReference type="GO" id="GO:0001745">
    <property type="term" value="P:compound eye morphogenesis"/>
    <property type="evidence" value="ECO:0007669"/>
    <property type="project" value="EnsemblMetazoa"/>
</dbReference>
<evidence type="ECO:0000256" key="5">
    <source>
        <dbReference type="SAM" id="Coils"/>
    </source>
</evidence>
<feature type="domain" description="IF rod" evidence="8">
    <location>
        <begin position="56"/>
        <end position="412"/>
    </location>
</feature>
<name>B4JAF2_DROGR</name>
<dbReference type="PhylomeDB" id="B4JAF2"/>
<evidence type="ECO:0000313" key="10">
    <source>
        <dbReference type="Proteomes" id="UP000001070"/>
    </source>
</evidence>
<dbReference type="PANTHER" id="PTHR45721:SF11">
    <property type="entry name" value="LAMIN DM0-RELATED"/>
    <property type="match status" value="1"/>
</dbReference>
<dbReference type="Proteomes" id="UP000001070">
    <property type="component" value="Unassembled WGS sequence"/>
</dbReference>
<feature type="domain" description="LTD" evidence="7">
    <location>
        <begin position="461"/>
        <end position="579"/>
    </location>
</feature>
<dbReference type="Gene3D" id="1.20.5.1160">
    <property type="entry name" value="Vasodilator-stimulated phosphoprotein"/>
    <property type="match status" value="2"/>
</dbReference>
<dbReference type="eggNOG" id="KOG0977">
    <property type="taxonomic scope" value="Eukaryota"/>
</dbReference>
<keyword evidence="2 5" id="KW-0175">Coiled coil</keyword>
<dbReference type="FunFam" id="1.20.5.170:FF:000058">
    <property type="entry name" value="Intermediate filament protein B"/>
    <property type="match status" value="1"/>
</dbReference>
<dbReference type="Gene3D" id="2.60.40.1260">
    <property type="entry name" value="Lamin Tail domain"/>
    <property type="match status" value="1"/>
</dbReference>
<dbReference type="GO" id="GO:0090435">
    <property type="term" value="P:protein localization to nuclear envelope"/>
    <property type="evidence" value="ECO:0007669"/>
    <property type="project" value="EnsemblMetazoa"/>
</dbReference>
<accession>B4JAF2</accession>
<comment type="subcellular location">
    <subcellularLocation>
        <location evidence="4">Nucleus lamina</location>
    </subcellularLocation>
</comment>
<dbReference type="Pfam" id="PF00932">
    <property type="entry name" value="LTD"/>
    <property type="match status" value="1"/>
</dbReference>
<dbReference type="GO" id="GO:0050777">
    <property type="term" value="P:negative regulation of immune response"/>
    <property type="evidence" value="ECO:0007669"/>
    <property type="project" value="EnsemblMetazoa"/>
</dbReference>
<keyword evidence="1" id="KW-0403">Intermediate filament</keyword>
<dbReference type="SMART" id="SM01391">
    <property type="entry name" value="Filament"/>
    <property type="match status" value="1"/>
</dbReference>
<dbReference type="GO" id="GO:0005200">
    <property type="term" value="F:structural constituent of cytoskeleton"/>
    <property type="evidence" value="ECO:0007669"/>
    <property type="project" value="EnsemblMetazoa"/>
</dbReference>
<reference evidence="9 10" key="1">
    <citation type="journal article" date="2007" name="Nature">
        <title>Evolution of genes and genomes on the Drosophila phylogeny.</title>
        <authorList>
            <consortium name="Drosophila 12 Genomes Consortium"/>
            <person name="Clark A.G."/>
            <person name="Eisen M.B."/>
            <person name="Smith D.R."/>
            <person name="Bergman C.M."/>
            <person name="Oliver B."/>
            <person name="Markow T.A."/>
            <person name="Kaufman T.C."/>
            <person name="Kellis M."/>
            <person name="Gelbart W."/>
            <person name="Iyer V.N."/>
            <person name="Pollard D.A."/>
            <person name="Sackton T.B."/>
            <person name="Larracuente A.M."/>
            <person name="Singh N.D."/>
            <person name="Abad J.P."/>
            <person name="Abt D.N."/>
            <person name="Adryan B."/>
            <person name="Aguade M."/>
            <person name="Akashi H."/>
            <person name="Anderson W.W."/>
            <person name="Aquadro C.F."/>
            <person name="Ardell D.H."/>
            <person name="Arguello R."/>
            <person name="Artieri C.G."/>
            <person name="Barbash D.A."/>
            <person name="Barker D."/>
            <person name="Barsanti P."/>
            <person name="Batterham P."/>
            <person name="Batzoglou S."/>
            <person name="Begun D."/>
            <person name="Bhutkar A."/>
            <person name="Blanco E."/>
            <person name="Bosak S.A."/>
            <person name="Bradley R.K."/>
            <person name="Brand A.D."/>
            <person name="Brent M.R."/>
            <person name="Brooks A.N."/>
            <person name="Brown R.H."/>
            <person name="Butlin R.K."/>
            <person name="Caggese C."/>
            <person name="Calvi B.R."/>
            <person name="Bernardo de Carvalho A."/>
            <person name="Caspi A."/>
            <person name="Castrezana S."/>
            <person name="Celniker S.E."/>
            <person name="Chang J.L."/>
            <person name="Chapple C."/>
            <person name="Chatterji S."/>
            <person name="Chinwalla A."/>
            <person name="Civetta A."/>
            <person name="Clifton S.W."/>
            <person name="Comeron J.M."/>
            <person name="Costello J.C."/>
            <person name="Coyne J.A."/>
            <person name="Daub J."/>
            <person name="David R.G."/>
            <person name="Delcher A.L."/>
            <person name="Delehaunty K."/>
            <person name="Do C.B."/>
            <person name="Ebling H."/>
            <person name="Edwards K."/>
            <person name="Eickbush T."/>
            <person name="Evans J.D."/>
            <person name="Filipski A."/>
            <person name="Findeiss S."/>
            <person name="Freyhult E."/>
            <person name="Fulton L."/>
            <person name="Fulton R."/>
            <person name="Garcia A.C."/>
            <person name="Gardiner A."/>
            <person name="Garfield D.A."/>
            <person name="Garvin B.E."/>
            <person name="Gibson G."/>
            <person name="Gilbert D."/>
            <person name="Gnerre S."/>
            <person name="Godfrey J."/>
            <person name="Good R."/>
            <person name="Gotea V."/>
            <person name="Gravely B."/>
            <person name="Greenberg A.J."/>
            <person name="Griffiths-Jones S."/>
            <person name="Gross S."/>
            <person name="Guigo R."/>
            <person name="Gustafson E.A."/>
            <person name="Haerty W."/>
            <person name="Hahn M.W."/>
            <person name="Halligan D.L."/>
            <person name="Halpern A.L."/>
            <person name="Halter G.M."/>
            <person name="Han M.V."/>
            <person name="Heger A."/>
            <person name="Hillier L."/>
            <person name="Hinrichs A.S."/>
            <person name="Holmes I."/>
            <person name="Hoskins R.A."/>
            <person name="Hubisz M.J."/>
            <person name="Hultmark D."/>
            <person name="Huntley M.A."/>
            <person name="Jaffe D.B."/>
            <person name="Jagadeeshan S."/>
            <person name="Jeck W.R."/>
            <person name="Johnson J."/>
            <person name="Jones C.D."/>
            <person name="Jordan W.C."/>
            <person name="Karpen G.H."/>
            <person name="Kataoka E."/>
            <person name="Keightley P.D."/>
            <person name="Kheradpour P."/>
            <person name="Kirkness E.F."/>
            <person name="Koerich L.B."/>
            <person name="Kristiansen K."/>
            <person name="Kudrna D."/>
            <person name="Kulathinal R.J."/>
            <person name="Kumar S."/>
            <person name="Kwok R."/>
            <person name="Lander E."/>
            <person name="Langley C.H."/>
            <person name="Lapoint R."/>
            <person name="Lazzaro B.P."/>
            <person name="Lee S.J."/>
            <person name="Levesque L."/>
            <person name="Li R."/>
            <person name="Lin C.F."/>
            <person name="Lin M.F."/>
            <person name="Lindblad-Toh K."/>
            <person name="Llopart A."/>
            <person name="Long M."/>
            <person name="Low L."/>
            <person name="Lozovsky E."/>
            <person name="Lu J."/>
            <person name="Luo M."/>
            <person name="Machado C.A."/>
            <person name="Makalowski W."/>
            <person name="Marzo M."/>
            <person name="Matsuda M."/>
            <person name="Matzkin L."/>
            <person name="McAllister B."/>
            <person name="McBride C.S."/>
            <person name="McKernan B."/>
            <person name="McKernan K."/>
            <person name="Mendez-Lago M."/>
            <person name="Minx P."/>
            <person name="Mollenhauer M.U."/>
            <person name="Montooth K."/>
            <person name="Mount S.M."/>
            <person name="Mu X."/>
            <person name="Myers E."/>
            <person name="Negre B."/>
            <person name="Newfeld S."/>
            <person name="Nielsen R."/>
            <person name="Noor M.A."/>
            <person name="O'Grady P."/>
            <person name="Pachter L."/>
            <person name="Papaceit M."/>
            <person name="Parisi M.J."/>
            <person name="Parisi M."/>
            <person name="Parts L."/>
            <person name="Pedersen J.S."/>
            <person name="Pesole G."/>
            <person name="Phillippy A.M."/>
            <person name="Ponting C.P."/>
            <person name="Pop M."/>
            <person name="Porcelli D."/>
            <person name="Powell J.R."/>
            <person name="Prohaska S."/>
            <person name="Pruitt K."/>
            <person name="Puig M."/>
            <person name="Quesneville H."/>
            <person name="Ram K.R."/>
            <person name="Rand D."/>
            <person name="Rasmussen M.D."/>
            <person name="Reed L.K."/>
            <person name="Reenan R."/>
            <person name="Reily A."/>
            <person name="Remington K.A."/>
            <person name="Rieger T.T."/>
            <person name="Ritchie M.G."/>
            <person name="Robin C."/>
            <person name="Rogers Y.H."/>
            <person name="Rohde C."/>
            <person name="Rozas J."/>
            <person name="Rubenfield M.J."/>
            <person name="Ruiz A."/>
            <person name="Russo S."/>
            <person name="Salzberg S.L."/>
            <person name="Sanchez-Gracia A."/>
            <person name="Saranga D.J."/>
            <person name="Sato H."/>
            <person name="Schaeffer S.W."/>
            <person name="Schatz M.C."/>
            <person name="Schlenke T."/>
            <person name="Schwartz R."/>
            <person name="Segarra C."/>
            <person name="Singh R.S."/>
            <person name="Sirot L."/>
            <person name="Sirota M."/>
            <person name="Sisneros N.B."/>
            <person name="Smith C.D."/>
            <person name="Smith T.F."/>
            <person name="Spieth J."/>
            <person name="Stage D.E."/>
            <person name="Stark A."/>
            <person name="Stephan W."/>
            <person name="Strausberg R.L."/>
            <person name="Strempel S."/>
            <person name="Sturgill D."/>
            <person name="Sutton G."/>
            <person name="Sutton G.G."/>
            <person name="Tao W."/>
            <person name="Teichmann S."/>
            <person name="Tobari Y.N."/>
            <person name="Tomimura Y."/>
            <person name="Tsolas J.M."/>
            <person name="Valente V.L."/>
            <person name="Venter E."/>
            <person name="Venter J.C."/>
            <person name="Vicario S."/>
            <person name="Vieira F.G."/>
            <person name="Vilella A.J."/>
            <person name="Villasante A."/>
            <person name="Walenz B."/>
            <person name="Wang J."/>
            <person name="Wasserman M."/>
            <person name="Watts T."/>
            <person name="Wilson D."/>
            <person name="Wilson R.K."/>
            <person name="Wing R.A."/>
            <person name="Wolfner M.F."/>
            <person name="Wong A."/>
            <person name="Wong G.K."/>
            <person name="Wu C.I."/>
            <person name="Wu G."/>
            <person name="Yamamoto D."/>
            <person name="Yang H.P."/>
            <person name="Yang S.P."/>
            <person name="Yorke J.A."/>
            <person name="Yoshida K."/>
            <person name="Zdobnov E."/>
            <person name="Zhang P."/>
            <person name="Zhang Y."/>
            <person name="Zimin A.V."/>
            <person name="Baldwin J."/>
            <person name="Abdouelleil A."/>
            <person name="Abdulkadir J."/>
            <person name="Abebe A."/>
            <person name="Abera B."/>
            <person name="Abreu J."/>
            <person name="Acer S.C."/>
            <person name="Aftuck L."/>
            <person name="Alexander A."/>
            <person name="An P."/>
            <person name="Anderson E."/>
            <person name="Anderson S."/>
            <person name="Arachi H."/>
            <person name="Azer M."/>
            <person name="Bachantsang P."/>
            <person name="Barry A."/>
            <person name="Bayul T."/>
            <person name="Berlin A."/>
            <person name="Bessette D."/>
            <person name="Bloom T."/>
            <person name="Blye J."/>
            <person name="Boguslavskiy L."/>
            <person name="Bonnet C."/>
            <person name="Boukhgalter B."/>
            <person name="Bourzgui I."/>
            <person name="Brown A."/>
            <person name="Cahill P."/>
            <person name="Channer S."/>
            <person name="Cheshatsang Y."/>
            <person name="Chuda L."/>
            <person name="Citroen M."/>
            <person name="Collymore A."/>
            <person name="Cooke P."/>
            <person name="Costello M."/>
            <person name="D'Aco K."/>
            <person name="Daza R."/>
            <person name="De Haan G."/>
            <person name="DeGray S."/>
            <person name="DeMaso C."/>
            <person name="Dhargay N."/>
            <person name="Dooley K."/>
            <person name="Dooley E."/>
            <person name="Doricent M."/>
            <person name="Dorje P."/>
            <person name="Dorjee K."/>
            <person name="Dupes A."/>
            <person name="Elong R."/>
            <person name="Falk J."/>
            <person name="Farina A."/>
            <person name="Faro S."/>
            <person name="Ferguson D."/>
            <person name="Fisher S."/>
            <person name="Foley C.D."/>
            <person name="Franke A."/>
            <person name="Friedrich D."/>
            <person name="Gadbois L."/>
            <person name="Gearin G."/>
            <person name="Gearin C.R."/>
            <person name="Giannoukos G."/>
            <person name="Goode T."/>
            <person name="Graham J."/>
            <person name="Grandbois E."/>
            <person name="Grewal S."/>
            <person name="Gyaltsen K."/>
            <person name="Hafez N."/>
            <person name="Hagos B."/>
            <person name="Hall J."/>
            <person name="Henson C."/>
            <person name="Hollinger A."/>
            <person name="Honan T."/>
            <person name="Huard M.D."/>
            <person name="Hughes L."/>
            <person name="Hurhula B."/>
            <person name="Husby M.E."/>
            <person name="Kamat A."/>
            <person name="Kanga B."/>
            <person name="Kashin S."/>
            <person name="Khazanovich D."/>
            <person name="Kisner P."/>
            <person name="Lance K."/>
            <person name="Lara M."/>
            <person name="Lee W."/>
            <person name="Lennon N."/>
            <person name="Letendre F."/>
            <person name="LeVine R."/>
            <person name="Lipovsky A."/>
            <person name="Liu X."/>
            <person name="Liu J."/>
            <person name="Liu S."/>
            <person name="Lokyitsang T."/>
            <person name="Lokyitsang Y."/>
            <person name="Lubonja R."/>
            <person name="Lui A."/>
            <person name="MacDonald P."/>
            <person name="Magnisalis V."/>
            <person name="Maru K."/>
            <person name="Matthews C."/>
            <person name="McCusker W."/>
            <person name="McDonough S."/>
            <person name="Mehta T."/>
            <person name="Meldrim J."/>
            <person name="Meneus L."/>
            <person name="Mihai O."/>
            <person name="Mihalev A."/>
            <person name="Mihova T."/>
            <person name="Mittelman R."/>
            <person name="Mlenga V."/>
            <person name="Montmayeur A."/>
            <person name="Mulrain L."/>
            <person name="Navidi A."/>
            <person name="Naylor J."/>
            <person name="Negash T."/>
            <person name="Nguyen T."/>
            <person name="Nguyen N."/>
            <person name="Nicol R."/>
            <person name="Norbu C."/>
            <person name="Norbu N."/>
            <person name="Novod N."/>
            <person name="O'Neill B."/>
            <person name="Osman S."/>
            <person name="Markiewicz E."/>
            <person name="Oyono O.L."/>
            <person name="Patti C."/>
            <person name="Phunkhang P."/>
            <person name="Pierre F."/>
            <person name="Priest M."/>
            <person name="Raghuraman S."/>
            <person name="Rege F."/>
            <person name="Reyes R."/>
            <person name="Rise C."/>
            <person name="Rogov P."/>
            <person name="Ross K."/>
            <person name="Ryan E."/>
            <person name="Settipalli S."/>
            <person name="Shea T."/>
            <person name="Sherpa N."/>
            <person name="Shi L."/>
            <person name="Shih D."/>
            <person name="Sparrow T."/>
            <person name="Spaulding J."/>
            <person name="Stalker J."/>
            <person name="Stange-Thomann N."/>
            <person name="Stavropoulos S."/>
            <person name="Stone C."/>
            <person name="Strader C."/>
            <person name="Tesfaye S."/>
            <person name="Thomson T."/>
            <person name="Thoulutsang Y."/>
            <person name="Thoulutsang D."/>
            <person name="Topham K."/>
            <person name="Topping I."/>
            <person name="Tsamla T."/>
            <person name="Vassiliev H."/>
            <person name="Vo A."/>
            <person name="Wangchuk T."/>
            <person name="Wangdi T."/>
            <person name="Weiand M."/>
            <person name="Wilkinson J."/>
            <person name="Wilson A."/>
            <person name="Yadav S."/>
            <person name="Young G."/>
            <person name="Yu Q."/>
            <person name="Zembek L."/>
            <person name="Zhong D."/>
            <person name="Zimmer A."/>
            <person name="Zwirko Z."/>
            <person name="Jaffe D.B."/>
            <person name="Alvarez P."/>
            <person name="Brockman W."/>
            <person name="Butler J."/>
            <person name="Chin C."/>
            <person name="Gnerre S."/>
            <person name="Grabherr M."/>
            <person name="Kleber M."/>
            <person name="Mauceli E."/>
            <person name="MacCallum I."/>
        </authorList>
    </citation>
    <scope>NUCLEOTIDE SEQUENCE [LARGE SCALE GENOMIC DNA]</scope>
    <source>
        <strain evidence="10">Tucson 15287-2541.00</strain>
    </source>
</reference>
<dbReference type="GO" id="GO:0031507">
    <property type="term" value="P:heterochromatin formation"/>
    <property type="evidence" value="ECO:0007669"/>
    <property type="project" value="EnsemblMetazoa"/>
</dbReference>
<evidence type="ECO:0000259" key="8">
    <source>
        <dbReference type="PROSITE" id="PS51842"/>
    </source>
</evidence>
<dbReference type="PROSITE" id="PS51842">
    <property type="entry name" value="IF_ROD_2"/>
    <property type="match status" value="1"/>
</dbReference>
<dbReference type="GO" id="GO:0008285">
    <property type="term" value="P:negative regulation of cell population proliferation"/>
    <property type="evidence" value="ECO:0007669"/>
    <property type="project" value="EnsemblMetazoa"/>
</dbReference>
<keyword evidence="10" id="KW-1185">Reference proteome</keyword>
<dbReference type="KEGG" id="dgr:6562730"/>
<dbReference type="FunCoup" id="B4JAF2">
    <property type="interactions" value="1712"/>
</dbReference>
<dbReference type="SMR" id="B4JAF2"/>
<dbReference type="GO" id="GO:0007084">
    <property type="term" value="P:mitotic nuclear membrane reassembly"/>
    <property type="evidence" value="ECO:0007669"/>
    <property type="project" value="EnsemblMetazoa"/>
</dbReference>
<feature type="coiled-coil region" evidence="5">
    <location>
        <begin position="60"/>
        <end position="228"/>
    </location>
</feature>
<dbReference type="GO" id="GO:0007097">
    <property type="term" value="P:nuclear migration"/>
    <property type="evidence" value="ECO:0007669"/>
    <property type="project" value="EnsemblMetazoa"/>
</dbReference>
<evidence type="ECO:0000313" key="9">
    <source>
        <dbReference type="EMBL" id="EDW03823.1"/>
    </source>
</evidence>
<dbReference type="GO" id="GO:2000433">
    <property type="term" value="P:positive regulation of cytokinesis, actomyosin contractile ring assembly"/>
    <property type="evidence" value="ECO:0007669"/>
    <property type="project" value="EnsemblMetazoa"/>
</dbReference>
<dbReference type="InterPro" id="IPR001322">
    <property type="entry name" value="Lamin_tail_dom"/>
</dbReference>
<dbReference type="PROSITE" id="PS51841">
    <property type="entry name" value="LTD"/>
    <property type="match status" value="1"/>
</dbReference>
<dbReference type="GO" id="GO:1900182">
    <property type="term" value="P:positive regulation of protein localization to nucleus"/>
    <property type="evidence" value="ECO:0007669"/>
    <property type="project" value="EnsemblMetazoa"/>
</dbReference>
<dbReference type="GO" id="GO:0070828">
    <property type="term" value="P:heterochromatin organization"/>
    <property type="evidence" value="ECO:0007669"/>
    <property type="project" value="EnsemblMetazoa"/>
</dbReference>
<evidence type="ECO:0000256" key="1">
    <source>
        <dbReference type="ARBA" id="ARBA00022754"/>
    </source>
</evidence>
<feature type="region of interest" description="Disordered" evidence="6">
    <location>
        <begin position="1"/>
        <end position="51"/>
    </location>
</feature>
<dbReference type="InterPro" id="IPR036415">
    <property type="entry name" value="Lamin_tail_dom_sf"/>
</dbReference>
<dbReference type="GO" id="GO:0048137">
    <property type="term" value="P:spermatocyte division"/>
    <property type="evidence" value="ECO:0007669"/>
    <property type="project" value="EnsemblMetazoa"/>
</dbReference>
<feature type="region of interest" description="Disordered" evidence="6">
    <location>
        <begin position="424"/>
        <end position="451"/>
    </location>
</feature>
<evidence type="ECO:0000256" key="6">
    <source>
        <dbReference type="SAM" id="MobiDB-lite"/>
    </source>
</evidence>
<dbReference type="GO" id="GO:0007110">
    <property type="term" value="P:meiosis I cytokinesis"/>
    <property type="evidence" value="ECO:0007669"/>
    <property type="project" value="EnsemblMetazoa"/>
</dbReference>
<dbReference type="GO" id="GO:0048546">
    <property type="term" value="P:digestive tract morphogenesis"/>
    <property type="evidence" value="ECO:0007669"/>
    <property type="project" value="EnsemblMetazoa"/>
</dbReference>
<dbReference type="HOGENOM" id="CLU_012560_9_2_1"/>
<feature type="coiled-coil region" evidence="5">
    <location>
        <begin position="263"/>
        <end position="390"/>
    </location>
</feature>
<dbReference type="GO" id="GO:0003682">
    <property type="term" value="F:chromatin binding"/>
    <property type="evidence" value="ECO:0007669"/>
    <property type="project" value="EnsemblMetazoa"/>
</dbReference>
<dbReference type="GO" id="GO:0005638">
    <property type="term" value="C:lamin filament"/>
    <property type="evidence" value="ECO:0007669"/>
    <property type="project" value="EnsemblMetazoa"/>
</dbReference>
<gene>
    <name evidence="9" type="primary">Dgri\GH10295</name>
    <name evidence="9" type="ORF">Dgri_GH10295</name>
</gene>
<dbReference type="GO" id="GO:0070732">
    <property type="term" value="C:spindle envelope"/>
    <property type="evidence" value="ECO:0007669"/>
    <property type="project" value="EnsemblMetazoa"/>
</dbReference>
<dbReference type="GO" id="GO:0040003">
    <property type="term" value="P:chitin-based cuticle development"/>
    <property type="evidence" value="ECO:0007669"/>
    <property type="project" value="EnsemblMetazoa"/>
</dbReference>
<evidence type="ECO:0000256" key="3">
    <source>
        <dbReference type="ARBA" id="ARBA00023242"/>
    </source>
</evidence>
<dbReference type="GO" id="GO:0007430">
    <property type="term" value="P:terminal branching, open tracheal system"/>
    <property type="evidence" value="ECO:0007669"/>
    <property type="project" value="EnsemblMetazoa"/>
</dbReference>
<dbReference type="GO" id="GO:0007112">
    <property type="term" value="P:male meiosis cytokinesis"/>
    <property type="evidence" value="ECO:0007669"/>
    <property type="project" value="EnsemblMetazoa"/>
</dbReference>
<sequence>MSSKSRRAGTATPQPGSTSTPLPPTGPQPSQSQSSSQSQQQANSPLSPTRHSRLVEKVELQNLNDRLACYIDRVRNLETENSRLSIEVQTTRDTVTRETTNIKNIYENELLDARRMLDELARERARLEIDTKRLWEENEELTARLDKKTQECSAAESNARIYESRANELSNKYTQANSDRKKANDDLNEALKDLDRLRKQLEDSRKNLEQETLARVDLENSIQSLREELSLKDQVHVQEINESRRIRQTEYSEIDGRLSSEYEAKLQQSLHELRSQYEEQMRNNREDIEALYEAKIRSLQDSASRTSNSSHKSIEELRNSRIRIDGLNAKINDLESTNAVLNVRIRELEQQLDNERERHSNDIAMLEKELHRLRDEMAHQLQEYQDLMDIKVSLDLEIAAYDKLLVGEEARLNITPANSATVQSFSQSLRSSRATPSRRTPSGGLKRKRAVVDESEDRSVSDFYVSASAKGNVEIKEIDPEGKYVKLYNKGSDEIAIGGWQLQRSVNDGGPVTTYKFHRSVKIEPNATVTVWSSDSRASHEPPSNIVMKQQKWITGDNTKTALLNSDGEAVANLERIKRIVSTHVSSSSSSRLSRRRSVSAVDGHEQLYHQHGDPQQAGEKCAIM</sequence>
<organism evidence="10">
    <name type="scientific">Drosophila grimshawi</name>
    <name type="common">Hawaiian fruit fly</name>
    <name type="synonym">Idiomyia grimshawi</name>
    <dbReference type="NCBI Taxonomy" id="7222"/>
    <lineage>
        <taxon>Eukaryota</taxon>
        <taxon>Metazoa</taxon>
        <taxon>Ecdysozoa</taxon>
        <taxon>Arthropoda</taxon>
        <taxon>Hexapoda</taxon>
        <taxon>Insecta</taxon>
        <taxon>Pterygota</taxon>
        <taxon>Neoptera</taxon>
        <taxon>Endopterygota</taxon>
        <taxon>Diptera</taxon>
        <taxon>Brachycera</taxon>
        <taxon>Muscomorpha</taxon>
        <taxon>Ephydroidea</taxon>
        <taxon>Drosophilidae</taxon>
        <taxon>Drosophila</taxon>
        <taxon>Hawaiian Drosophila</taxon>
    </lineage>
</organism>
<dbReference type="GO" id="GO:0035262">
    <property type="term" value="P:gonad morphogenesis"/>
    <property type="evidence" value="ECO:0007669"/>
    <property type="project" value="EnsemblMetazoa"/>
</dbReference>
<dbReference type="InParanoid" id="B4JAF2"/>
<evidence type="ECO:0000256" key="2">
    <source>
        <dbReference type="ARBA" id="ARBA00023054"/>
    </source>
</evidence>
<dbReference type="GO" id="GO:0005641">
    <property type="term" value="C:nuclear envelope lumen"/>
    <property type="evidence" value="ECO:0007669"/>
    <property type="project" value="EnsemblMetazoa"/>
</dbReference>
<dbReference type="SUPFAM" id="SSF74853">
    <property type="entry name" value="Lamin A/C globular tail domain"/>
    <property type="match status" value="1"/>
</dbReference>
<dbReference type="GO" id="GO:0051664">
    <property type="term" value="P:nuclear pore localization"/>
    <property type="evidence" value="ECO:0007669"/>
    <property type="project" value="EnsemblMetazoa"/>
</dbReference>
<proteinExistence type="predicted"/>
<dbReference type="Pfam" id="PF00038">
    <property type="entry name" value="Filament"/>
    <property type="match status" value="1"/>
</dbReference>
<feature type="compositionally biased region" description="Low complexity" evidence="6">
    <location>
        <begin position="28"/>
        <end position="48"/>
    </location>
</feature>
<dbReference type="GO" id="GO:0005102">
    <property type="term" value="F:signaling receptor binding"/>
    <property type="evidence" value="ECO:0007669"/>
    <property type="project" value="EnsemblMetazoa"/>
</dbReference>
<dbReference type="AlphaFoldDB" id="B4JAF2"/>
<feature type="compositionally biased region" description="Low complexity" evidence="6">
    <location>
        <begin position="430"/>
        <end position="442"/>
    </location>
</feature>
<evidence type="ECO:0000259" key="7">
    <source>
        <dbReference type="PROSITE" id="PS51841"/>
    </source>
</evidence>
<dbReference type="GO" id="GO:0030838">
    <property type="term" value="P:positive regulation of actin filament polymerization"/>
    <property type="evidence" value="ECO:0007669"/>
    <property type="project" value="EnsemblMetazoa"/>
</dbReference>
<dbReference type="InterPro" id="IPR039008">
    <property type="entry name" value="IF_rod_dom"/>
</dbReference>
<dbReference type="GO" id="GO:1905832">
    <property type="term" value="P:positive regulation of spindle assembly"/>
    <property type="evidence" value="ECO:0007669"/>
    <property type="project" value="EnsemblMetazoa"/>
</dbReference>
<evidence type="ECO:0000256" key="4">
    <source>
        <dbReference type="ARBA" id="ARBA00024186"/>
    </source>
</evidence>
<dbReference type="GO" id="GO:0007417">
    <property type="term" value="P:central nervous system development"/>
    <property type="evidence" value="ECO:0007669"/>
    <property type="project" value="EnsemblMetazoa"/>
</dbReference>
<dbReference type="OMA" id="QAGEKCA"/>
<dbReference type="PANTHER" id="PTHR45721">
    <property type="entry name" value="LAMIN DM0-RELATED"/>
    <property type="match status" value="1"/>
</dbReference>
<dbReference type="EMBL" id="CH916368">
    <property type="protein sequence ID" value="EDW03823.1"/>
    <property type="molecule type" value="Genomic_DNA"/>
</dbReference>
<dbReference type="Gene3D" id="1.20.5.170">
    <property type="match status" value="1"/>
</dbReference>
<dbReference type="STRING" id="7222.B4JAF2"/>
<protein>
    <submittedName>
        <fullName evidence="9">GH10295</fullName>
    </submittedName>
</protein>
<keyword evidence="3" id="KW-0539">Nucleus</keyword>
<dbReference type="SUPFAM" id="SSF64593">
    <property type="entry name" value="Intermediate filament protein, coiled coil region"/>
    <property type="match status" value="2"/>
</dbReference>
<dbReference type="Gene3D" id="1.20.5.500">
    <property type="entry name" value="Single helix bin"/>
    <property type="match status" value="1"/>
</dbReference>
<dbReference type="OrthoDB" id="102442at2759"/>